<dbReference type="PANTHER" id="PTHR43214">
    <property type="entry name" value="TWO-COMPONENT RESPONSE REGULATOR"/>
    <property type="match status" value="1"/>
</dbReference>
<dbReference type="CDD" id="cd06170">
    <property type="entry name" value="LuxR_C_like"/>
    <property type="match status" value="1"/>
</dbReference>
<feature type="domain" description="HTH luxR-type" evidence="3">
    <location>
        <begin position="156"/>
        <end position="221"/>
    </location>
</feature>
<dbReference type="InterPro" id="IPR016032">
    <property type="entry name" value="Sig_transdc_resp-reg_C-effctor"/>
</dbReference>
<evidence type="ECO:0000313" key="4">
    <source>
        <dbReference type="EMBL" id="MXP42124.1"/>
    </source>
</evidence>
<comment type="caution">
    <text evidence="4">The sequence shown here is derived from an EMBL/GenBank/DDBJ whole genome shotgun (WGS) entry which is preliminary data.</text>
</comment>
<organism evidence="4 5">
    <name type="scientific">Croceibacterium soli</name>
    <dbReference type="NCBI Taxonomy" id="1739690"/>
    <lineage>
        <taxon>Bacteria</taxon>
        <taxon>Pseudomonadati</taxon>
        <taxon>Pseudomonadota</taxon>
        <taxon>Alphaproteobacteria</taxon>
        <taxon>Sphingomonadales</taxon>
        <taxon>Erythrobacteraceae</taxon>
        <taxon>Croceibacterium</taxon>
    </lineage>
</organism>
<evidence type="ECO:0000259" key="3">
    <source>
        <dbReference type="PROSITE" id="PS50043"/>
    </source>
</evidence>
<feature type="region of interest" description="Disordered" evidence="2">
    <location>
        <begin position="223"/>
        <end position="247"/>
    </location>
</feature>
<dbReference type="AlphaFoldDB" id="A0A6I4UW79"/>
<keyword evidence="1" id="KW-0238">DNA-binding</keyword>
<dbReference type="EMBL" id="WTYK01000006">
    <property type="protein sequence ID" value="MXP42124.1"/>
    <property type="molecule type" value="Genomic_DNA"/>
</dbReference>
<dbReference type="Gene3D" id="1.10.10.10">
    <property type="entry name" value="Winged helix-like DNA-binding domain superfamily/Winged helix DNA-binding domain"/>
    <property type="match status" value="1"/>
</dbReference>
<dbReference type="Pfam" id="PF00196">
    <property type="entry name" value="GerE"/>
    <property type="match status" value="1"/>
</dbReference>
<name>A0A6I4UW79_9SPHN</name>
<dbReference type="InterPro" id="IPR039420">
    <property type="entry name" value="WalR-like"/>
</dbReference>
<dbReference type="GO" id="GO:0006355">
    <property type="term" value="P:regulation of DNA-templated transcription"/>
    <property type="evidence" value="ECO:0007669"/>
    <property type="project" value="InterPro"/>
</dbReference>
<proteinExistence type="predicted"/>
<gene>
    <name evidence="4" type="ORF">GRI75_10780</name>
</gene>
<evidence type="ECO:0000256" key="2">
    <source>
        <dbReference type="SAM" id="MobiDB-lite"/>
    </source>
</evidence>
<reference evidence="4 5" key="1">
    <citation type="submission" date="2019-12" db="EMBL/GenBank/DDBJ databases">
        <title>Genomic-based taxomic classification of the family Erythrobacteraceae.</title>
        <authorList>
            <person name="Xu L."/>
        </authorList>
    </citation>
    <scope>NUCLEOTIDE SEQUENCE [LARGE SCALE GENOMIC DNA]</scope>
    <source>
        <strain evidence="4 5">MCCC 1K02066</strain>
    </source>
</reference>
<dbReference type="InterPro" id="IPR000792">
    <property type="entry name" value="Tscrpt_reg_LuxR_C"/>
</dbReference>
<dbReference type="RefSeq" id="WP_160746989.1">
    <property type="nucleotide sequence ID" value="NZ_WTYK01000006.1"/>
</dbReference>
<sequence length="247" mass="26425">MHELHSDPSPHPGQKIVDFPAARKKILVVCRESFLREAIEAALDRSGLVSAYGASSLAAVDGDFGAILYVESGQDDPVLGEGCAMLDDAGDQNWVVMSRNGEGPFLAALIARGASVSIVPFDVATEDIAHFALLAANRRRVLVDGFCQVDGTAERAAIRSAGLTDDQLRLMRFLSEGYSNKEIALLEHTAENTIKMRVRALLVKLAVTNRTQAAVKAARAGMRLDPPNDHARAERLPATPRGTAAAV</sequence>
<evidence type="ECO:0000313" key="5">
    <source>
        <dbReference type="Proteomes" id="UP000469159"/>
    </source>
</evidence>
<accession>A0A6I4UW79</accession>
<feature type="compositionally biased region" description="Basic and acidic residues" evidence="2">
    <location>
        <begin position="226"/>
        <end position="235"/>
    </location>
</feature>
<dbReference type="PROSITE" id="PS50043">
    <property type="entry name" value="HTH_LUXR_2"/>
    <property type="match status" value="1"/>
</dbReference>
<protein>
    <recommendedName>
        <fullName evidence="3">HTH luxR-type domain-containing protein</fullName>
    </recommendedName>
</protein>
<dbReference type="OrthoDB" id="9814495at2"/>
<dbReference type="SMART" id="SM00421">
    <property type="entry name" value="HTH_LUXR"/>
    <property type="match status" value="1"/>
</dbReference>
<keyword evidence="5" id="KW-1185">Reference proteome</keyword>
<dbReference type="GO" id="GO:0003677">
    <property type="term" value="F:DNA binding"/>
    <property type="evidence" value="ECO:0007669"/>
    <property type="project" value="UniProtKB-KW"/>
</dbReference>
<dbReference type="InterPro" id="IPR036388">
    <property type="entry name" value="WH-like_DNA-bd_sf"/>
</dbReference>
<dbReference type="SUPFAM" id="SSF46894">
    <property type="entry name" value="C-terminal effector domain of the bipartite response regulators"/>
    <property type="match status" value="1"/>
</dbReference>
<evidence type="ECO:0000256" key="1">
    <source>
        <dbReference type="ARBA" id="ARBA00023125"/>
    </source>
</evidence>
<dbReference type="Proteomes" id="UP000469159">
    <property type="component" value="Unassembled WGS sequence"/>
</dbReference>